<keyword evidence="3" id="KW-0808">Transferase</keyword>
<evidence type="ECO:0000313" key="2">
    <source>
        <dbReference type="EMBL" id="VFK21285.1"/>
    </source>
</evidence>
<gene>
    <name evidence="2" type="ORF">BECKLPF1236A_GA0070988_102955</name>
    <name evidence="3" type="ORF">BECKLPF1236C_GA0070990_102925</name>
</gene>
<proteinExistence type="predicted"/>
<name>A0A450XZH0_9GAMM</name>
<dbReference type="EMBL" id="CAADFP010000292">
    <property type="protein sequence ID" value="VFK34699.1"/>
    <property type="molecule type" value="Genomic_DNA"/>
</dbReference>
<accession>A0A450XZH0</accession>
<sequence length="160" mass="18525">MKVGVLTGKEIHRARNLVYQVFVLEQDWMIPENPTQLRVEKDELRDAYDSVATWFGAFDGDDLIACHRVCGRLHGYLELEHYHPIPDFIKQSDAAIEGNRLAVKKEYRSSPAVLALVRFAFRYLLERGCAFFFTTGSFPRPGALYARKFGLMKYWRAFSI</sequence>
<dbReference type="AlphaFoldDB" id="A0A450XZH0"/>
<dbReference type="SUPFAM" id="SSF55729">
    <property type="entry name" value="Acyl-CoA N-acyltransferases (Nat)"/>
    <property type="match status" value="1"/>
</dbReference>
<reference evidence="3" key="1">
    <citation type="submission" date="2019-02" db="EMBL/GenBank/DDBJ databases">
        <authorList>
            <person name="Gruber-Vodicka R. H."/>
            <person name="Seah K. B. B."/>
        </authorList>
    </citation>
    <scope>NUCLEOTIDE SEQUENCE</scope>
    <source>
        <strain evidence="2">BECK_S312</strain>
        <strain evidence="3">BECK_S426</strain>
    </source>
</reference>
<protein>
    <submittedName>
        <fullName evidence="3">Acetyltransferase (GNAT) domain-containing protein</fullName>
    </submittedName>
</protein>
<evidence type="ECO:0000259" key="1">
    <source>
        <dbReference type="Pfam" id="PF21926"/>
    </source>
</evidence>
<feature type="domain" description="N-acyl amino acid synthase FeeM catalytic core" evidence="1">
    <location>
        <begin position="14"/>
        <end position="149"/>
    </location>
</feature>
<organism evidence="3">
    <name type="scientific">Candidatus Kentrum sp. LPFa</name>
    <dbReference type="NCBI Taxonomy" id="2126335"/>
    <lineage>
        <taxon>Bacteria</taxon>
        <taxon>Pseudomonadati</taxon>
        <taxon>Pseudomonadota</taxon>
        <taxon>Gammaproteobacteria</taxon>
        <taxon>Candidatus Kentrum</taxon>
    </lineage>
</organism>
<evidence type="ECO:0000313" key="3">
    <source>
        <dbReference type="EMBL" id="VFK34699.1"/>
    </source>
</evidence>
<dbReference type="InterPro" id="IPR016181">
    <property type="entry name" value="Acyl_CoA_acyltransferase"/>
</dbReference>
<dbReference type="InterPro" id="IPR054597">
    <property type="entry name" value="FeeM_cat"/>
</dbReference>
<dbReference type="Pfam" id="PF21926">
    <property type="entry name" value="FeeM"/>
    <property type="match status" value="1"/>
</dbReference>
<dbReference type="Gene3D" id="3.40.630.30">
    <property type="match status" value="1"/>
</dbReference>
<dbReference type="GO" id="GO:0016740">
    <property type="term" value="F:transferase activity"/>
    <property type="evidence" value="ECO:0007669"/>
    <property type="project" value="UniProtKB-KW"/>
</dbReference>
<dbReference type="EMBL" id="CAADFM010000295">
    <property type="protein sequence ID" value="VFK21285.1"/>
    <property type="molecule type" value="Genomic_DNA"/>
</dbReference>